<comment type="caution">
    <text evidence="4">The sequence shown here is derived from an EMBL/GenBank/DDBJ whole genome shotgun (WGS) entry which is preliminary data.</text>
</comment>
<dbReference type="Proteomes" id="UP001499854">
    <property type="component" value="Unassembled WGS sequence"/>
</dbReference>
<evidence type="ECO:0000256" key="1">
    <source>
        <dbReference type="ARBA" id="ARBA00008164"/>
    </source>
</evidence>
<evidence type="ECO:0000256" key="2">
    <source>
        <dbReference type="SAM" id="MobiDB-lite"/>
    </source>
</evidence>
<sequence length="299" mass="32712">MSNLGVAIVRQYQRGVVFRFGRLHNVREPGIRFMIPLADKMMKVTLRTITMPIPSQQVITQDNVSIGVAAVTYFRRVDPVKSIIEIEDVSAAIGQIAQTTVRNVVGRSQLDQVLTDTETLNQRIKEILDALTQQWGVDVLLVELKDIELPGGMQRAMARQAEAEREKRAKIIAADGEALSAGRLAEAADVIAGHPVALQLRNLQILAEIAAEKNSTIIFPAQFMESVQALKHFAEQEAVRDTEEESSPRSLPDGPASGSARARRDGISRPDRAAARRRTAPADTGDVRAPVDAPVESVK</sequence>
<comment type="similarity">
    <text evidence="1">Belongs to the band 7/mec-2 family.</text>
</comment>
<dbReference type="RefSeq" id="WP_344657929.1">
    <property type="nucleotide sequence ID" value="NZ_BAAAQM010000017.1"/>
</dbReference>
<dbReference type="InterPro" id="IPR001107">
    <property type="entry name" value="Band_7"/>
</dbReference>
<dbReference type="PANTHER" id="PTHR10264">
    <property type="entry name" value="BAND 7 PROTEIN-RELATED"/>
    <property type="match status" value="1"/>
</dbReference>
<accession>A0ABN2RM96</accession>
<name>A0ABN2RM96_9ACTN</name>
<dbReference type="CDD" id="cd08826">
    <property type="entry name" value="SPFH_eoslipins_u1"/>
    <property type="match status" value="1"/>
</dbReference>
<reference evidence="4 5" key="1">
    <citation type="journal article" date="2019" name="Int. J. Syst. Evol. Microbiol.">
        <title>The Global Catalogue of Microorganisms (GCM) 10K type strain sequencing project: providing services to taxonomists for standard genome sequencing and annotation.</title>
        <authorList>
            <consortium name="The Broad Institute Genomics Platform"/>
            <consortium name="The Broad Institute Genome Sequencing Center for Infectious Disease"/>
            <person name="Wu L."/>
            <person name="Ma J."/>
        </authorList>
    </citation>
    <scope>NUCLEOTIDE SEQUENCE [LARGE SCALE GENOMIC DNA]</scope>
    <source>
        <strain evidence="4 5">JCM 16013</strain>
    </source>
</reference>
<dbReference type="PRINTS" id="PR00721">
    <property type="entry name" value="STOMATIN"/>
</dbReference>
<gene>
    <name evidence="4" type="ORF">GCM10009838_33230</name>
</gene>
<feature type="region of interest" description="Disordered" evidence="2">
    <location>
        <begin position="236"/>
        <end position="299"/>
    </location>
</feature>
<proteinExistence type="inferred from homology"/>
<evidence type="ECO:0000313" key="5">
    <source>
        <dbReference type="Proteomes" id="UP001499854"/>
    </source>
</evidence>
<dbReference type="SMART" id="SM00244">
    <property type="entry name" value="PHB"/>
    <property type="match status" value="1"/>
</dbReference>
<evidence type="ECO:0000259" key="3">
    <source>
        <dbReference type="SMART" id="SM00244"/>
    </source>
</evidence>
<dbReference type="Gene3D" id="3.30.479.30">
    <property type="entry name" value="Band 7 domain"/>
    <property type="match status" value="1"/>
</dbReference>
<evidence type="ECO:0000313" key="4">
    <source>
        <dbReference type="EMBL" id="GAA1971307.1"/>
    </source>
</evidence>
<dbReference type="Gene3D" id="6.10.250.2090">
    <property type="match status" value="1"/>
</dbReference>
<dbReference type="PANTHER" id="PTHR10264:SF19">
    <property type="entry name" value="AT06885P-RELATED"/>
    <property type="match status" value="1"/>
</dbReference>
<protein>
    <submittedName>
        <fullName evidence="4">Slipin family protein</fullName>
    </submittedName>
</protein>
<dbReference type="SUPFAM" id="SSF117892">
    <property type="entry name" value="Band 7/SPFH domain"/>
    <property type="match status" value="1"/>
</dbReference>
<dbReference type="InterPro" id="IPR043202">
    <property type="entry name" value="Band-7_stomatin-like"/>
</dbReference>
<dbReference type="InterPro" id="IPR036013">
    <property type="entry name" value="Band_7/SPFH_dom_sf"/>
</dbReference>
<feature type="domain" description="Band 7" evidence="3">
    <location>
        <begin position="4"/>
        <end position="161"/>
    </location>
</feature>
<feature type="compositionally biased region" description="Basic and acidic residues" evidence="2">
    <location>
        <begin position="262"/>
        <end position="274"/>
    </location>
</feature>
<organism evidence="4 5">
    <name type="scientific">Catenulispora subtropica</name>
    <dbReference type="NCBI Taxonomy" id="450798"/>
    <lineage>
        <taxon>Bacteria</taxon>
        <taxon>Bacillati</taxon>
        <taxon>Actinomycetota</taxon>
        <taxon>Actinomycetes</taxon>
        <taxon>Catenulisporales</taxon>
        <taxon>Catenulisporaceae</taxon>
        <taxon>Catenulispora</taxon>
    </lineage>
</organism>
<dbReference type="EMBL" id="BAAAQM010000017">
    <property type="protein sequence ID" value="GAA1971307.1"/>
    <property type="molecule type" value="Genomic_DNA"/>
</dbReference>
<dbReference type="InterPro" id="IPR001972">
    <property type="entry name" value="Stomatin_HflK_fam"/>
</dbReference>
<keyword evidence="5" id="KW-1185">Reference proteome</keyword>
<dbReference type="Pfam" id="PF01145">
    <property type="entry name" value="Band_7"/>
    <property type="match status" value="1"/>
</dbReference>